<protein>
    <recommendedName>
        <fullName evidence="2">SigF-like NTF2-like domain-containing protein</fullName>
    </recommendedName>
</protein>
<accession>A0A9P9Y830</accession>
<keyword evidence="4" id="KW-1185">Reference proteome</keyword>
<feature type="transmembrane region" description="Helical" evidence="1">
    <location>
        <begin position="172"/>
        <end position="196"/>
    </location>
</feature>
<comment type="caution">
    <text evidence="3">The sequence shown here is derived from an EMBL/GenBank/DDBJ whole genome shotgun (WGS) entry which is preliminary data.</text>
</comment>
<dbReference type="AlphaFoldDB" id="A0A9P9Y830"/>
<dbReference type="InterPro" id="IPR057514">
    <property type="entry name" value="NTF2_SigF"/>
</dbReference>
<keyword evidence="1" id="KW-1133">Transmembrane helix</keyword>
<keyword evidence="1" id="KW-0812">Transmembrane</keyword>
<feature type="domain" description="SigF-like NTF2-like" evidence="2">
    <location>
        <begin position="1"/>
        <end position="188"/>
    </location>
</feature>
<reference evidence="3" key="1">
    <citation type="journal article" date="2021" name="J Fungi (Basel)">
        <title>Genomic and Metabolomic Analyses of the Marine Fungus Emericellopsis cladophorae: Insights into Saltwater Adaptability Mechanisms and Its Biosynthetic Potential.</title>
        <authorList>
            <person name="Goncalves M.F.M."/>
            <person name="Hilario S."/>
            <person name="Van de Peer Y."/>
            <person name="Esteves A.C."/>
            <person name="Alves A."/>
        </authorList>
    </citation>
    <scope>NUCLEOTIDE SEQUENCE</scope>
    <source>
        <strain evidence="3">MUM 19.33</strain>
    </source>
</reference>
<gene>
    <name evidence="3" type="ORF">J7T54_006904</name>
</gene>
<reference evidence="3" key="2">
    <citation type="submission" date="2022-07" db="EMBL/GenBank/DDBJ databases">
        <authorList>
            <person name="Goncalves M.F.M."/>
            <person name="Hilario S."/>
            <person name="Van De Peer Y."/>
            <person name="Esteves A.C."/>
            <person name="Alves A."/>
        </authorList>
    </citation>
    <scope>NUCLEOTIDE SEQUENCE</scope>
    <source>
        <strain evidence="3">MUM 19.33</strain>
    </source>
</reference>
<evidence type="ECO:0000313" key="3">
    <source>
        <dbReference type="EMBL" id="KAI6785262.1"/>
    </source>
</evidence>
<proteinExistence type="predicted"/>
<sequence>MEHPVREIPEVITNLTTGSPDVQSHTLQTYFTSDASFTHPFCRVPSLQKGAIPLLHWVDSRWLILGIYRWYRTLSPSISINIDSAVFDEKTGLLYVTINQTFALWFVPFYKAPVRLVSVLRLTQRQQQQASYAQAAAVDHDKAKYYIASQEDLYQVNDFINFLMPGFGPTLWWLWQVFSALLCVVGSLVFLPLYFIMN</sequence>
<name>A0A9P9Y830_9HYPO</name>
<dbReference type="RefSeq" id="XP_051366118.1">
    <property type="nucleotide sequence ID" value="XM_051508619.1"/>
</dbReference>
<dbReference type="OrthoDB" id="2344312at2759"/>
<dbReference type="Pfam" id="PF24840">
    <property type="entry name" value="NTF2_SigF"/>
    <property type="match status" value="1"/>
</dbReference>
<dbReference type="GeneID" id="75833381"/>
<dbReference type="PANTHER" id="PTHR35393:SF1">
    <property type="entry name" value="SNOAL-LIKE DOMAIN-CONTAINING PROTEIN"/>
    <property type="match status" value="1"/>
</dbReference>
<dbReference type="Proteomes" id="UP001055219">
    <property type="component" value="Unassembled WGS sequence"/>
</dbReference>
<keyword evidence="1" id="KW-0472">Membrane</keyword>
<evidence type="ECO:0000256" key="1">
    <source>
        <dbReference type="SAM" id="Phobius"/>
    </source>
</evidence>
<organism evidence="3 4">
    <name type="scientific">Emericellopsis cladophorae</name>
    <dbReference type="NCBI Taxonomy" id="2686198"/>
    <lineage>
        <taxon>Eukaryota</taxon>
        <taxon>Fungi</taxon>
        <taxon>Dikarya</taxon>
        <taxon>Ascomycota</taxon>
        <taxon>Pezizomycotina</taxon>
        <taxon>Sordariomycetes</taxon>
        <taxon>Hypocreomycetidae</taxon>
        <taxon>Hypocreales</taxon>
        <taxon>Bionectriaceae</taxon>
        <taxon>Emericellopsis</taxon>
    </lineage>
</organism>
<evidence type="ECO:0000313" key="4">
    <source>
        <dbReference type="Proteomes" id="UP001055219"/>
    </source>
</evidence>
<dbReference type="EMBL" id="JAGIXG020000002">
    <property type="protein sequence ID" value="KAI6785262.1"/>
    <property type="molecule type" value="Genomic_DNA"/>
</dbReference>
<dbReference type="PANTHER" id="PTHR35393">
    <property type="entry name" value="CHROMOSOME 1, WHOLE GENOME SHOTGUN SEQUENCE"/>
    <property type="match status" value="1"/>
</dbReference>
<evidence type="ECO:0000259" key="2">
    <source>
        <dbReference type="Pfam" id="PF24840"/>
    </source>
</evidence>